<dbReference type="InterPro" id="IPR001670">
    <property type="entry name" value="ADH_Fe/GldA"/>
</dbReference>
<dbReference type="STRING" id="1437607.BISA_0718"/>
<evidence type="ECO:0000313" key="4">
    <source>
        <dbReference type="EMBL" id="KFI92319.1"/>
    </source>
</evidence>
<feature type="domain" description="Alcohol dehydrogenase iron-type/glycerol dehydrogenase GldA" evidence="2">
    <location>
        <begin position="9"/>
        <end position="177"/>
    </location>
</feature>
<dbReference type="GO" id="GO:0008106">
    <property type="term" value="F:alcohol dehydrogenase (NADP+) activity"/>
    <property type="evidence" value="ECO:0007669"/>
    <property type="project" value="UniProtKB-EC"/>
</dbReference>
<feature type="domain" description="Fe-containing alcohol dehydrogenase-like C-terminal" evidence="3">
    <location>
        <begin position="189"/>
        <end position="386"/>
    </location>
</feature>
<comment type="caution">
    <text evidence="4">The sequence shown here is derived from an EMBL/GenBank/DDBJ whole genome shotgun (WGS) entry which is preliminary data.</text>
</comment>
<dbReference type="AlphaFoldDB" id="A0A087D9W9"/>
<dbReference type="Pfam" id="PF00465">
    <property type="entry name" value="Fe-ADH"/>
    <property type="match status" value="1"/>
</dbReference>
<name>A0A087D9W9_9BIFI</name>
<dbReference type="InterPro" id="IPR044731">
    <property type="entry name" value="BDH-like"/>
</dbReference>
<dbReference type="EC" id="1.1.1.2" evidence="4"/>
<sequence>MRNFAFSYPTRIYFGKDSVRDALTKEMPNMGETVMLAYGGGSIKRNGIYDEITGILTEAGKTIVDFGGIMGNPTYAKVQEGAKLARENNVDFILAVGGGSTIDCSKAVASQAKLDEDLWDMEYKERRFPTDSLPVGAVPTVSGTGSEMNGGAVITNEAVNIKGGLFAATPCFAVLDPSYTLTVKFRQAISSAFDSFSHCMETYFGSPRTDNVSDDINEAIMHNIIRNIRKMVANPNDYEARSELMWDSAMAENGILKIGKVTDFQCHQIEHQLGAFTNCIHGEGLAVIHPALYRHLAPAAPEKFARFATEIWGIDPEGKDTLEVALAGIDALAQFIKEIGLPTTLHELGDTAADDETLRKVADTCNIQPGCCKQLDRDEIFQILQEVK</sequence>
<dbReference type="GO" id="GO:1990362">
    <property type="term" value="F:butanol dehydrogenase (NAD+) activity"/>
    <property type="evidence" value="ECO:0007669"/>
    <property type="project" value="InterPro"/>
</dbReference>
<dbReference type="GO" id="GO:0046872">
    <property type="term" value="F:metal ion binding"/>
    <property type="evidence" value="ECO:0007669"/>
    <property type="project" value="InterPro"/>
</dbReference>
<dbReference type="RefSeq" id="WP_033890954.1">
    <property type="nucleotide sequence ID" value="NZ_JDUT01000004.1"/>
</dbReference>
<dbReference type="EMBL" id="JGZN01000008">
    <property type="protein sequence ID" value="KFI92319.1"/>
    <property type="molecule type" value="Genomic_DNA"/>
</dbReference>
<dbReference type="SUPFAM" id="SSF56796">
    <property type="entry name" value="Dehydroquinate synthase-like"/>
    <property type="match status" value="1"/>
</dbReference>
<dbReference type="OrthoDB" id="323926at2"/>
<dbReference type="CDD" id="cd08187">
    <property type="entry name" value="BDH"/>
    <property type="match status" value="1"/>
</dbReference>
<evidence type="ECO:0000259" key="3">
    <source>
        <dbReference type="Pfam" id="PF25137"/>
    </source>
</evidence>
<keyword evidence="1 4" id="KW-0560">Oxidoreductase</keyword>
<dbReference type="Pfam" id="PF25137">
    <property type="entry name" value="ADH_Fe_C"/>
    <property type="match status" value="1"/>
</dbReference>
<dbReference type="FunFam" id="3.40.50.1970:FF:000003">
    <property type="entry name" value="Alcohol dehydrogenase, iron-containing"/>
    <property type="match status" value="1"/>
</dbReference>
<evidence type="ECO:0000313" key="5">
    <source>
        <dbReference type="Proteomes" id="UP000029066"/>
    </source>
</evidence>
<proteinExistence type="predicted"/>
<accession>A0A087D9W9</accession>
<dbReference type="Proteomes" id="UP000029066">
    <property type="component" value="Unassembled WGS sequence"/>
</dbReference>
<dbReference type="InterPro" id="IPR056798">
    <property type="entry name" value="ADH_Fe_C"/>
</dbReference>
<dbReference type="PANTHER" id="PTHR43633">
    <property type="entry name" value="ALCOHOL DEHYDROGENASE YQHD"/>
    <property type="match status" value="1"/>
</dbReference>
<dbReference type="Gene3D" id="1.20.1090.10">
    <property type="entry name" value="Dehydroquinate synthase-like - alpha domain"/>
    <property type="match status" value="1"/>
</dbReference>
<dbReference type="GO" id="GO:0005829">
    <property type="term" value="C:cytosol"/>
    <property type="evidence" value="ECO:0007669"/>
    <property type="project" value="TreeGrafter"/>
</dbReference>
<organism evidence="4 5">
    <name type="scientific">Bifidobacterium saguini DSM 23967</name>
    <dbReference type="NCBI Taxonomy" id="1437607"/>
    <lineage>
        <taxon>Bacteria</taxon>
        <taxon>Bacillati</taxon>
        <taxon>Actinomycetota</taxon>
        <taxon>Actinomycetes</taxon>
        <taxon>Bifidobacteriales</taxon>
        <taxon>Bifidobacteriaceae</taxon>
        <taxon>Bifidobacterium</taxon>
    </lineage>
</organism>
<dbReference type="PANTHER" id="PTHR43633:SF1">
    <property type="entry name" value="ALCOHOL DEHYDROGENASE YQHD"/>
    <property type="match status" value="1"/>
</dbReference>
<dbReference type="GO" id="GO:1990002">
    <property type="term" value="F:methylglyoxal reductase (NADPH) (acetol producing) activity"/>
    <property type="evidence" value="ECO:0007669"/>
    <property type="project" value="TreeGrafter"/>
</dbReference>
<gene>
    <name evidence="4" type="ORF">BISA_0718</name>
</gene>
<reference evidence="4 5" key="1">
    <citation type="submission" date="2014-03" db="EMBL/GenBank/DDBJ databases">
        <title>Genomics of Bifidobacteria.</title>
        <authorList>
            <person name="Ventura M."/>
            <person name="Milani C."/>
            <person name="Lugli G.A."/>
        </authorList>
    </citation>
    <scope>NUCLEOTIDE SEQUENCE [LARGE SCALE GENOMIC DNA]</scope>
    <source>
        <strain evidence="4 5">DSM 23967</strain>
    </source>
</reference>
<dbReference type="Gene3D" id="3.40.50.1970">
    <property type="match status" value="1"/>
</dbReference>
<protein>
    <submittedName>
        <fullName evidence="4">Alcohol dehydrogenase (NADP( ))</fullName>
        <ecNumber evidence="4">1.1.1.2</ecNumber>
    </submittedName>
</protein>
<evidence type="ECO:0000256" key="1">
    <source>
        <dbReference type="ARBA" id="ARBA00023002"/>
    </source>
</evidence>
<evidence type="ECO:0000259" key="2">
    <source>
        <dbReference type="Pfam" id="PF00465"/>
    </source>
</evidence>